<dbReference type="InterPro" id="IPR052121">
    <property type="entry name" value="F-box_SCF_Substrate_Recog"/>
</dbReference>
<dbReference type="SMART" id="SM00256">
    <property type="entry name" value="FBOX"/>
    <property type="match status" value="1"/>
</dbReference>
<dbReference type="AlphaFoldDB" id="A0A8C6GC35"/>
<evidence type="ECO:0000259" key="3">
    <source>
        <dbReference type="PROSITE" id="PS50181"/>
    </source>
</evidence>
<comment type="pathway">
    <text evidence="1">Protein modification; protein ubiquitination.</text>
</comment>
<reference evidence="4" key="1">
    <citation type="submission" date="2025-08" db="UniProtKB">
        <authorList>
            <consortium name="Ensembl"/>
        </authorList>
    </citation>
    <scope>IDENTIFICATION</scope>
</reference>
<dbReference type="Ensembl" id="ENSMSIT00000004577.1">
    <property type="protein sequence ID" value="ENSMSIP00000003628.1"/>
    <property type="gene ID" value="ENSMSIG00000003327.1"/>
</dbReference>
<dbReference type="SUPFAM" id="SSF81383">
    <property type="entry name" value="F-box domain"/>
    <property type="match status" value="1"/>
</dbReference>
<dbReference type="InterPro" id="IPR036047">
    <property type="entry name" value="F-box-like_dom_sf"/>
</dbReference>
<sequence>MEVHLPRLPLMKIFSYLDAYSLLQAAQVNKNWNELASSDVLWRKLCQKRWHYCDMVTLQLLGTETWKQFFVFQTWQEHAKTRAKPEDFTYKEIPAEYGFRANACYISGRGLTRNVQDRSVICMVSSMTKLSTWDIREGIMTWVSTEQPAYIKLLTTLPEMHIAVTVDTHSTIKLWDCHNREALATNCLFSSCKLLKAVFSKDGPIVLIGDISGNLYIFRIPDLHLISKVNIFPYAIDELHCSPQKKWVFLIMKHPRVLTKVVYMNSLLRRSEFSAPVSTILKFSLCDKAFWTPRREDRITQMSRGVPPRPTKFATFDMKLEEIGNKVAVQEYLVASFSLQDYEASPEWMGVSDKDVIVCSTGSSLLLFNIHGLRLQTFHYCPEEILRLWVDPLHVIVTCNDGSMDVYAWEERSLLLRRCYRLQNRRHLPPESFIFKTLCDDVSIIGVMTNSPAPCFLMAYTLASALEN</sequence>
<dbReference type="PANTHER" id="PTHR46550">
    <property type="entry name" value="F-BOX ONLY PROTEIN 3"/>
    <property type="match status" value="1"/>
</dbReference>
<dbReference type="InterPro" id="IPR015943">
    <property type="entry name" value="WD40/YVTN_repeat-like_dom_sf"/>
</dbReference>
<evidence type="ECO:0000313" key="5">
    <source>
        <dbReference type="Proteomes" id="UP000694415"/>
    </source>
</evidence>
<dbReference type="CDD" id="cd22137">
    <property type="entry name" value="F-box_FBXW12"/>
    <property type="match status" value="1"/>
</dbReference>
<dbReference type="Gene3D" id="1.20.1280.50">
    <property type="match status" value="1"/>
</dbReference>
<feature type="domain" description="F-box" evidence="3">
    <location>
        <begin position="1"/>
        <end position="45"/>
    </location>
</feature>
<evidence type="ECO:0000313" key="4">
    <source>
        <dbReference type="Ensembl" id="ENSMSIP00000003628.1"/>
    </source>
</evidence>
<dbReference type="InterPro" id="IPR001810">
    <property type="entry name" value="F-box_dom"/>
</dbReference>
<name>A0A8C6GC35_MUSSI</name>
<dbReference type="Gene3D" id="2.130.10.10">
    <property type="entry name" value="YVTN repeat-like/Quinoprotein amine dehydrogenase"/>
    <property type="match status" value="1"/>
</dbReference>
<dbReference type="GO" id="GO:0005737">
    <property type="term" value="C:cytoplasm"/>
    <property type="evidence" value="ECO:0007669"/>
    <property type="project" value="TreeGrafter"/>
</dbReference>
<dbReference type="InterPro" id="IPR036322">
    <property type="entry name" value="WD40_repeat_dom_sf"/>
</dbReference>
<reference evidence="4" key="2">
    <citation type="submission" date="2025-09" db="UniProtKB">
        <authorList>
            <consortium name="Ensembl"/>
        </authorList>
    </citation>
    <scope>IDENTIFICATION</scope>
</reference>
<accession>A0A8C6GC35</accession>
<keyword evidence="5" id="KW-1185">Reference proteome</keyword>
<dbReference type="Pfam" id="PF12937">
    <property type="entry name" value="F-box-like"/>
    <property type="match status" value="1"/>
</dbReference>
<dbReference type="SUPFAM" id="SSF50978">
    <property type="entry name" value="WD40 repeat-like"/>
    <property type="match status" value="1"/>
</dbReference>
<dbReference type="PANTHER" id="PTHR46550:SF2">
    <property type="entry name" value="EXPRESSED SEQUENCE C85627-RELATED"/>
    <property type="match status" value="1"/>
</dbReference>
<protein>
    <submittedName>
        <fullName evidence="4">F-box and WD-40 domain protein 20</fullName>
    </submittedName>
</protein>
<organism evidence="4 5">
    <name type="scientific">Mus spicilegus</name>
    <name type="common">Mound-building mouse</name>
    <dbReference type="NCBI Taxonomy" id="10103"/>
    <lineage>
        <taxon>Eukaryota</taxon>
        <taxon>Metazoa</taxon>
        <taxon>Chordata</taxon>
        <taxon>Craniata</taxon>
        <taxon>Vertebrata</taxon>
        <taxon>Euteleostomi</taxon>
        <taxon>Mammalia</taxon>
        <taxon>Eutheria</taxon>
        <taxon>Euarchontoglires</taxon>
        <taxon>Glires</taxon>
        <taxon>Rodentia</taxon>
        <taxon>Myomorpha</taxon>
        <taxon>Muroidea</taxon>
        <taxon>Muridae</taxon>
        <taxon>Murinae</taxon>
        <taxon>Mus</taxon>
        <taxon>Mus</taxon>
    </lineage>
</organism>
<dbReference type="GeneTree" id="ENSGT00940000162557"/>
<keyword evidence="2" id="KW-0833">Ubl conjugation pathway</keyword>
<evidence type="ECO:0000256" key="1">
    <source>
        <dbReference type="ARBA" id="ARBA00004906"/>
    </source>
</evidence>
<proteinExistence type="predicted"/>
<evidence type="ECO:0000256" key="2">
    <source>
        <dbReference type="ARBA" id="ARBA00022786"/>
    </source>
</evidence>
<dbReference type="Proteomes" id="UP000694415">
    <property type="component" value="Unplaced"/>
</dbReference>
<dbReference type="PROSITE" id="PS50181">
    <property type="entry name" value="FBOX"/>
    <property type="match status" value="1"/>
</dbReference>